<organism evidence="6 7">
    <name type="scientific">Flavobacterium urocaniciphilum</name>
    <dbReference type="NCBI Taxonomy" id="1299341"/>
    <lineage>
        <taxon>Bacteria</taxon>
        <taxon>Pseudomonadati</taxon>
        <taxon>Bacteroidota</taxon>
        <taxon>Flavobacteriia</taxon>
        <taxon>Flavobacteriales</taxon>
        <taxon>Flavobacteriaceae</taxon>
        <taxon>Flavobacterium</taxon>
    </lineage>
</organism>
<keyword evidence="2" id="KW-0611">Plant defense</keyword>
<dbReference type="InterPro" id="IPR000726">
    <property type="entry name" value="Glyco_hydro_19_cat"/>
</dbReference>
<dbReference type="CDD" id="cd00325">
    <property type="entry name" value="chitinase_GH19"/>
    <property type="match status" value="1"/>
</dbReference>
<dbReference type="OrthoDB" id="6018988at2"/>
<keyword evidence="7" id="KW-1185">Reference proteome</keyword>
<dbReference type="GO" id="GO:0006032">
    <property type="term" value="P:chitin catabolic process"/>
    <property type="evidence" value="ECO:0007669"/>
    <property type="project" value="InterPro"/>
</dbReference>
<dbReference type="AlphaFoldDB" id="A0A1H9DZS5"/>
<evidence type="ECO:0000313" key="6">
    <source>
        <dbReference type="EMBL" id="SEQ18991.1"/>
    </source>
</evidence>
<dbReference type="PANTHER" id="PTHR22595:SF79">
    <property type="entry name" value="CHITINASE 12"/>
    <property type="match status" value="1"/>
</dbReference>
<dbReference type="InterPro" id="IPR023346">
    <property type="entry name" value="Lysozyme-like_dom_sf"/>
</dbReference>
<gene>
    <name evidence="6" type="ORF">SAMN05444005_10913</name>
</gene>
<dbReference type="RefSeq" id="WP_091469896.1">
    <property type="nucleotide sequence ID" value="NZ_FOEI01000009.1"/>
</dbReference>
<evidence type="ECO:0000256" key="2">
    <source>
        <dbReference type="ARBA" id="ARBA00022821"/>
    </source>
</evidence>
<dbReference type="InterPro" id="IPR026444">
    <property type="entry name" value="Secre_tail"/>
</dbReference>
<evidence type="ECO:0000256" key="4">
    <source>
        <dbReference type="SAM" id="SignalP"/>
    </source>
</evidence>
<dbReference type="PROSITE" id="PS00774">
    <property type="entry name" value="CHITINASE_19_2"/>
    <property type="match status" value="1"/>
</dbReference>
<dbReference type="Gene3D" id="1.10.530.10">
    <property type="match status" value="1"/>
</dbReference>
<evidence type="ECO:0000259" key="5">
    <source>
        <dbReference type="PROSITE" id="PS00774"/>
    </source>
</evidence>
<accession>A0A1H9DZS5</accession>
<keyword evidence="3" id="KW-1015">Disulfide bond</keyword>
<feature type="chain" id="PRO_5011605701" evidence="4">
    <location>
        <begin position="24"/>
        <end position="453"/>
    </location>
</feature>
<reference evidence="6 7" key="1">
    <citation type="submission" date="2016-10" db="EMBL/GenBank/DDBJ databases">
        <authorList>
            <person name="de Groot N.N."/>
        </authorList>
    </citation>
    <scope>NUCLEOTIDE SEQUENCE [LARGE SCALE GENOMIC DNA]</scope>
    <source>
        <strain evidence="6 7">DSM 27078</strain>
    </source>
</reference>
<dbReference type="PANTHER" id="PTHR22595">
    <property type="entry name" value="CHITINASE-RELATED"/>
    <property type="match status" value="1"/>
</dbReference>
<feature type="domain" description="Glycoside hydrolase family 19 catalytic" evidence="5">
    <location>
        <begin position="250"/>
        <end position="260"/>
    </location>
</feature>
<feature type="signal peptide" evidence="4">
    <location>
        <begin position="1"/>
        <end position="23"/>
    </location>
</feature>
<dbReference type="GO" id="GO:0006952">
    <property type="term" value="P:defense response"/>
    <property type="evidence" value="ECO:0007669"/>
    <property type="project" value="UniProtKB-KW"/>
</dbReference>
<dbReference type="Gene3D" id="3.30.20.10">
    <property type="entry name" value="Endochitinase, domain 2"/>
    <property type="match status" value="1"/>
</dbReference>
<proteinExistence type="predicted"/>
<dbReference type="GO" id="GO:0004568">
    <property type="term" value="F:chitinase activity"/>
    <property type="evidence" value="ECO:0007669"/>
    <property type="project" value="InterPro"/>
</dbReference>
<dbReference type="STRING" id="1299341.SAMN05444005_10913"/>
<dbReference type="GO" id="GO:0016998">
    <property type="term" value="P:cell wall macromolecule catabolic process"/>
    <property type="evidence" value="ECO:0007669"/>
    <property type="project" value="InterPro"/>
</dbReference>
<evidence type="ECO:0000256" key="3">
    <source>
        <dbReference type="ARBA" id="ARBA00023157"/>
    </source>
</evidence>
<dbReference type="EMBL" id="FOEI01000009">
    <property type="protein sequence ID" value="SEQ18991.1"/>
    <property type="molecule type" value="Genomic_DNA"/>
</dbReference>
<protein>
    <submittedName>
        <fullName evidence="6">Por secretion system C-terminal sorting domain-containing protein</fullName>
    </submittedName>
</protein>
<dbReference type="Pfam" id="PF00182">
    <property type="entry name" value="Glyco_hydro_19"/>
    <property type="match status" value="1"/>
</dbReference>
<evidence type="ECO:0000256" key="1">
    <source>
        <dbReference type="ARBA" id="ARBA00022729"/>
    </source>
</evidence>
<keyword evidence="1 4" id="KW-0732">Signal</keyword>
<dbReference type="Pfam" id="PF18962">
    <property type="entry name" value="Por_Secre_tail"/>
    <property type="match status" value="1"/>
</dbReference>
<sequence length="453" mass="50926">MNLTLSKFFNFFLIFGLAFTIKAQPAPPSITNSNFPLTASQWDVLFPKRAGTASGHPQGYTSDFYSYTNFTQAVTEMSDYLVQIRKKPGVWGELTTVTKKSTNQTYNYSDVESWWYSNPTPEVVINVDFADFLNTTSTTNNKRELAAFLANISKETTGGWQLPVGGNSDGDYAKWGLYFVHEVGYTSSNSAGTYSQASTEYPPNPNKGYYGRGPIQLSWNYNYGQFSKFLYNNTSILLNNPDLVQQDGILAFKSAIWFWMMPQCPKPSCHQAMHELWQPQTGEYSATKMYKKGFAHTNNIINGGLECRNTSSAAFTQKVVLRSELYKYYLSVLGFSNTEIAQEDSGNYSTLCYESSSNAMQDYVNCAQAVLNSQNFDINLLEIYPNPGTDEVIINYNQLIDTVEIYNTLGQIIQTAQPNKLTVIVNTTNLPTGMYIFKIKSNSSSASVHWIKK</sequence>
<dbReference type="Proteomes" id="UP000198648">
    <property type="component" value="Unassembled WGS sequence"/>
</dbReference>
<name>A0A1H9DZS5_9FLAO</name>
<dbReference type="SUPFAM" id="SSF53955">
    <property type="entry name" value="Lysozyme-like"/>
    <property type="match status" value="1"/>
</dbReference>
<dbReference type="NCBIfam" id="TIGR04183">
    <property type="entry name" value="Por_Secre_tail"/>
    <property type="match status" value="1"/>
</dbReference>
<evidence type="ECO:0000313" key="7">
    <source>
        <dbReference type="Proteomes" id="UP000198648"/>
    </source>
</evidence>